<dbReference type="RefSeq" id="WP_201082077.1">
    <property type="nucleotide sequence ID" value="NZ_CP067421.1"/>
</dbReference>
<sequence length="493" mass="50560">MIFDMFSSPVRPALRGERGAVSAAHPSATAAGQWMLARGGSAADAVIAAQAVLSVICPEAGGLGGDAFFMARDAAGQAVAVNAAGASAAAADPAVRVGEDGSSVTVPGMVAGWGTLHGRFGRLPLSAVLEPAIVLAESGCRVRPQLARAVDAQRSRLVRAGAGDWAVVIASDAGAVLRQPELARTLRSIAQEGPRWFYDGPLARTIAGRVSACGGRLDAGDFARHDSVVVAPVSLSWRGATVHVQPPASQGVLLAMALKGLDRLADIPADRLDHACVELTEAAFAFRHRAGEGAALLDEPLAVDLDRAARRGGPRAYLHTAGAAASDADGLVISSLLSVFDDFGSCIPVPEGGFVLNNRAAGFTLAPNDFAPGKLPVHTLAPILVEADGFCAGLATPGADGQVQTLLQVLAAVFVAGADLASAIDKPRWRSEGGELLIEREHPAAERLAALGHDLRPLPAGDMRFGGVVCAGLAGQAPFAVSDWRRENWSGVV</sequence>
<dbReference type="PANTHER" id="PTHR43881">
    <property type="entry name" value="GAMMA-GLUTAMYLTRANSPEPTIDASE (AFU_ORTHOLOGUE AFUA_4G13580)"/>
    <property type="match status" value="1"/>
</dbReference>
<dbReference type="Pfam" id="PF01019">
    <property type="entry name" value="G_glu_transpept"/>
    <property type="match status" value="1"/>
</dbReference>
<dbReference type="InterPro" id="IPR043137">
    <property type="entry name" value="GGT_ssub_C"/>
</dbReference>
<proteinExistence type="predicted"/>
<gene>
    <name evidence="1" type="ORF">IGS68_30860</name>
</gene>
<geneLocation type="plasmid" evidence="1 2">
    <name>pTT6-1</name>
</geneLocation>
<organism evidence="1 2">
    <name type="scientific">Skermanella cutis</name>
    <dbReference type="NCBI Taxonomy" id="2775420"/>
    <lineage>
        <taxon>Bacteria</taxon>
        <taxon>Pseudomonadati</taxon>
        <taxon>Pseudomonadota</taxon>
        <taxon>Alphaproteobacteria</taxon>
        <taxon>Rhodospirillales</taxon>
        <taxon>Azospirillaceae</taxon>
        <taxon>Skermanella</taxon>
    </lineage>
</organism>
<dbReference type="InterPro" id="IPR052896">
    <property type="entry name" value="GGT-like_enzyme"/>
</dbReference>
<dbReference type="Proteomes" id="UP000595197">
    <property type="component" value="Plasmid pTT6-1"/>
</dbReference>
<name>A0ABX7BEL2_9PROT</name>
<dbReference type="EMBL" id="CP067421">
    <property type="protein sequence ID" value="QQP92844.1"/>
    <property type="molecule type" value="Genomic_DNA"/>
</dbReference>
<evidence type="ECO:0000313" key="2">
    <source>
        <dbReference type="Proteomes" id="UP000595197"/>
    </source>
</evidence>
<dbReference type="PANTHER" id="PTHR43881:SF1">
    <property type="entry name" value="GAMMA-GLUTAMYLTRANSPEPTIDASE (AFU_ORTHOLOGUE AFUA_4G13580)"/>
    <property type="match status" value="1"/>
</dbReference>
<accession>A0ABX7BEL2</accession>
<dbReference type="SUPFAM" id="SSF56235">
    <property type="entry name" value="N-terminal nucleophile aminohydrolases (Ntn hydrolases)"/>
    <property type="match status" value="1"/>
</dbReference>
<dbReference type="Gene3D" id="3.60.20.40">
    <property type="match status" value="1"/>
</dbReference>
<dbReference type="InterPro" id="IPR029055">
    <property type="entry name" value="Ntn_hydrolases_N"/>
</dbReference>
<dbReference type="Gene3D" id="1.10.246.230">
    <property type="match status" value="1"/>
</dbReference>
<reference evidence="1" key="1">
    <citation type="submission" date="2021-02" db="EMBL/GenBank/DDBJ databases">
        <title>Skermanella TT6 skin isolate.</title>
        <authorList>
            <person name="Lee K."/>
            <person name="Ganzorig M."/>
        </authorList>
    </citation>
    <scope>NUCLEOTIDE SEQUENCE</scope>
    <source>
        <strain evidence="1">TT6</strain>
    </source>
</reference>
<evidence type="ECO:0000313" key="1">
    <source>
        <dbReference type="EMBL" id="QQP92844.1"/>
    </source>
</evidence>
<keyword evidence="2" id="KW-1185">Reference proteome</keyword>
<protein>
    <submittedName>
        <fullName evidence="1">Gamma-glutamyltransferase</fullName>
    </submittedName>
</protein>
<keyword evidence="1" id="KW-0614">Plasmid</keyword>
<dbReference type="PRINTS" id="PR01210">
    <property type="entry name" value="GGTRANSPTASE"/>
</dbReference>